<dbReference type="InterPro" id="IPR007365">
    <property type="entry name" value="TFR-like_dimer_dom"/>
</dbReference>
<dbReference type="PANTHER" id="PTHR10404">
    <property type="entry name" value="N-ACETYLATED-ALPHA-LINKED ACIDIC DIPEPTIDASE"/>
    <property type="match status" value="1"/>
</dbReference>
<dbReference type="EMBL" id="SIHO01000001">
    <property type="protein sequence ID" value="TFU05980.1"/>
    <property type="molecule type" value="Genomic_DNA"/>
</dbReference>
<sequence>MNRKIFGLLGVAGSLALATATLAATPAAQAANEKTFDSHVSATDQLAWLKQMTSAPNHVSSVHDRANAEFILSQFKAWGWDAHIEQFDVLYPTPISTSVALVSPKAIALGGQEPVIAGDATSGNTADALPPYVAFQGDGDVTADVVYVNYGMPADYKALERRGISVKDKIVLARYGGGWRGLKPKLAQEHGAVGTIIYSDPADDGYADGDVYPKGGARPDSSVQRGSVADMTTYPGDPLTPGIGAVPGAKRLTKETAATVLKIPVLPMSYGDASKILAELGGPMAPENWRGGLPLAYHIGGDGKTKVHLAVKSDWSLKPLYDVIATLKGSKYPDQWIVRGNHHDGWVFGAQDPLSGNVAMLSEAKALGAMYKAGWRPDRTIVYASWDGEEPMLLGSTEWAETHADELKKKALIYINTDGNSRGFLGAEGSHDWQKLVNSVADDVIDPQTGVSVNKRARAKILVDAYDNIGKPDEAEVAAAEKGGDLPIGALGSGSDYSSFLQHLGIASLNIGYGGEGTGGDAYHSIYDSYDHYTRFGDPGLAYGAALSKTVGRLVLRIADADTPPMQFTDFADTMSRYLGQVQKLAADRRAQDPKRVSLTADGAFKLASDPENPVAAPAPEPATPYFNLAPLENAVAKLQASAKAFDAAYAANGAALSPGARERLNASLRDIDQLLLDQKGLPGRPWYQNMVYAPGRFTGYGAKTLPGVREAIEERRFADADTYAVITGNALAAYAARLDAATAIVKAR</sequence>
<keyword evidence="7" id="KW-1185">Reference proteome</keyword>
<dbReference type="InterPro" id="IPR039373">
    <property type="entry name" value="Peptidase_M28B"/>
</dbReference>
<evidence type="ECO:0000256" key="2">
    <source>
        <dbReference type="SAM" id="SignalP"/>
    </source>
</evidence>
<gene>
    <name evidence="6" type="ORF">EUV02_02865</name>
</gene>
<dbReference type="AlphaFoldDB" id="A0A4Y9ERK7"/>
<evidence type="ECO:0000313" key="7">
    <source>
        <dbReference type="Proteomes" id="UP000297737"/>
    </source>
</evidence>
<dbReference type="PANTHER" id="PTHR10404:SF46">
    <property type="entry name" value="VACUOLAR PROTEIN SORTING-ASSOCIATED PROTEIN 70"/>
    <property type="match status" value="1"/>
</dbReference>
<organism evidence="6 7">
    <name type="scientific">Glacieibacterium arshaanense</name>
    <dbReference type="NCBI Taxonomy" id="2511025"/>
    <lineage>
        <taxon>Bacteria</taxon>
        <taxon>Pseudomonadati</taxon>
        <taxon>Pseudomonadota</taxon>
        <taxon>Alphaproteobacteria</taxon>
        <taxon>Sphingomonadales</taxon>
        <taxon>Sphingosinicellaceae</taxon>
        <taxon>Glacieibacterium</taxon>
    </lineage>
</organism>
<dbReference type="SUPFAM" id="SSF53187">
    <property type="entry name" value="Zn-dependent exopeptidases"/>
    <property type="match status" value="1"/>
</dbReference>
<reference evidence="6 7" key="1">
    <citation type="submission" date="2019-02" db="EMBL/GenBank/DDBJ databases">
        <title>Polymorphobacter sp. isolated from the lake at the Tibet of China.</title>
        <authorList>
            <person name="Li A."/>
        </authorList>
    </citation>
    <scope>NUCLEOTIDE SEQUENCE [LARGE SCALE GENOMIC DNA]</scope>
    <source>
        <strain evidence="6 7">DJ1R-1</strain>
    </source>
</reference>
<dbReference type="RefSeq" id="WP_135244704.1">
    <property type="nucleotide sequence ID" value="NZ_SIHO01000001.1"/>
</dbReference>
<dbReference type="Gene3D" id="1.20.930.40">
    <property type="entry name" value="Transferrin receptor-like, dimerisation domain"/>
    <property type="match status" value="1"/>
</dbReference>
<evidence type="ECO:0000259" key="4">
    <source>
        <dbReference type="Pfam" id="PF04253"/>
    </source>
</evidence>
<name>A0A4Y9ERK7_9SPHN</name>
<dbReference type="Gene3D" id="3.50.30.30">
    <property type="match status" value="1"/>
</dbReference>
<dbReference type="Proteomes" id="UP000297737">
    <property type="component" value="Unassembled WGS sequence"/>
</dbReference>
<feature type="chain" id="PRO_5021454179" evidence="2">
    <location>
        <begin position="24"/>
        <end position="749"/>
    </location>
</feature>
<feature type="domain" description="PA" evidence="3">
    <location>
        <begin position="141"/>
        <end position="220"/>
    </location>
</feature>
<accession>A0A4Y9ERK7</accession>
<comment type="caution">
    <text evidence="6">The sequence shown here is derived from an EMBL/GenBank/DDBJ whole genome shotgun (WGS) entry which is preliminary data.</text>
</comment>
<dbReference type="InterPro" id="IPR046450">
    <property type="entry name" value="PA_dom_sf"/>
</dbReference>
<dbReference type="Pfam" id="PF02225">
    <property type="entry name" value="PA"/>
    <property type="match status" value="1"/>
</dbReference>
<dbReference type="CDD" id="cd02121">
    <property type="entry name" value="PA_GCPII_like"/>
    <property type="match status" value="1"/>
</dbReference>
<keyword evidence="2" id="KW-0732">Signal</keyword>
<proteinExistence type="inferred from homology"/>
<dbReference type="Gene3D" id="3.40.630.10">
    <property type="entry name" value="Zn peptidases"/>
    <property type="match status" value="1"/>
</dbReference>
<comment type="similarity">
    <text evidence="1">Belongs to the peptidase M28 family. M28B subfamily.</text>
</comment>
<dbReference type="FunFam" id="3.40.630.10:FF:000101">
    <property type="entry name" value="N-acetylated alpha-linked acidic dipeptidase like 1"/>
    <property type="match status" value="1"/>
</dbReference>
<dbReference type="Pfam" id="PF04253">
    <property type="entry name" value="TFR_dimer"/>
    <property type="match status" value="1"/>
</dbReference>
<feature type="domain" description="Transferrin receptor-like dimerisation" evidence="4">
    <location>
        <begin position="628"/>
        <end position="739"/>
    </location>
</feature>
<protein>
    <submittedName>
        <fullName evidence="6">M28 family peptidase</fullName>
    </submittedName>
</protein>
<dbReference type="Pfam" id="PF04389">
    <property type="entry name" value="Peptidase_M28"/>
    <property type="match status" value="1"/>
</dbReference>
<feature type="domain" description="Peptidase M28" evidence="5">
    <location>
        <begin position="323"/>
        <end position="533"/>
    </location>
</feature>
<dbReference type="InterPro" id="IPR007484">
    <property type="entry name" value="Peptidase_M28"/>
</dbReference>
<dbReference type="SUPFAM" id="SSF52025">
    <property type="entry name" value="PA domain"/>
    <property type="match status" value="1"/>
</dbReference>
<dbReference type="SUPFAM" id="SSF47672">
    <property type="entry name" value="Transferrin receptor-like dimerisation domain"/>
    <property type="match status" value="1"/>
</dbReference>
<feature type="signal peptide" evidence="2">
    <location>
        <begin position="1"/>
        <end position="23"/>
    </location>
</feature>
<dbReference type="OrthoDB" id="3646048at2"/>
<evidence type="ECO:0000259" key="5">
    <source>
        <dbReference type="Pfam" id="PF04389"/>
    </source>
</evidence>
<evidence type="ECO:0000259" key="3">
    <source>
        <dbReference type="Pfam" id="PF02225"/>
    </source>
</evidence>
<evidence type="ECO:0000313" key="6">
    <source>
        <dbReference type="EMBL" id="TFU05980.1"/>
    </source>
</evidence>
<dbReference type="InterPro" id="IPR003137">
    <property type="entry name" value="PA_domain"/>
</dbReference>
<evidence type="ECO:0000256" key="1">
    <source>
        <dbReference type="ARBA" id="ARBA00005634"/>
    </source>
</evidence>
<dbReference type="InterPro" id="IPR036757">
    <property type="entry name" value="TFR-like_dimer_dom_sf"/>
</dbReference>